<dbReference type="InterPro" id="IPR012337">
    <property type="entry name" value="RNaseH-like_sf"/>
</dbReference>
<accession>A0A0J6WXU5</accession>
<dbReference type="InParanoid" id="A0A0J6WXU5"/>
<keyword evidence="1" id="KW-0472">Membrane</keyword>
<dbReference type="Gene3D" id="3.30.420.10">
    <property type="entry name" value="Ribonuclease H-like superfamily/Ribonuclease H"/>
    <property type="match status" value="1"/>
</dbReference>
<proteinExistence type="predicted"/>
<dbReference type="AlphaFoldDB" id="A0A0J6WXU5"/>
<dbReference type="PATRIC" id="fig|1122219.3.peg.930"/>
<dbReference type="Pfam" id="PF00929">
    <property type="entry name" value="RNase_T"/>
    <property type="match status" value="1"/>
</dbReference>
<comment type="caution">
    <text evidence="3">The sequence shown here is derived from an EMBL/GenBank/DDBJ whole genome shotgun (WGS) entry which is preliminary data.</text>
</comment>
<evidence type="ECO:0000313" key="4">
    <source>
        <dbReference type="Proteomes" id="UP000036503"/>
    </source>
</evidence>
<dbReference type="STRING" id="39029.BSR42_11375"/>
<dbReference type="SUPFAM" id="SSF53098">
    <property type="entry name" value="Ribonuclease H-like"/>
    <property type="match status" value="1"/>
</dbReference>
<feature type="domain" description="Exonuclease" evidence="2">
    <location>
        <begin position="96"/>
        <end position="220"/>
    </location>
</feature>
<gene>
    <name evidence="3" type="ORF">AB840_07085</name>
</gene>
<feature type="transmembrane region" description="Helical" evidence="1">
    <location>
        <begin position="6"/>
        <end position="28"/>
    </location>
</feature>
<dbReference type="RefSeq" id="WP_048514133.1">
    <property type="nucleotide sequence ID" value="NZ_FUXD01000019.1"/>
</dbReference>
<evidence type="ECO:0000256" key="1">
    <source>
        <dbReference type="SAM" id="Phobius"/>
    </source>
</evidence>
<keyword evidence="1" id="KW-1133">Transmembrane helix</keyword>
<dbReference type="GO" id="GO:0003676">
    <property type="term" value="F:nucleic acid binding"/>
    <property type="evidence" value="ECO:0007669"/>
    <property type="project" value="InterPro"/>
</dbReference>
<organism evidence="3 4">
    <name type="scientific">Megasphaera cerevisiae DSM 20462</name>
    <dbReference type="NCBI Taxonomy" id="1122219"/>
    <lineage>
        <taxon>Bacteria</taxon>
        <taxon>Bacillati</taxon>
        <taxon>Bacillota</taxon>
        <taxon>Negativicutes</taxon>
        <taxon>Veillonellales</taxon>
        <taxon>Veillonellaceae</taxon>
        <taxon>Megasphaera</taxon>
    </lineage>
</organism>
<sequence>MTSLLQIAGTIITILFVGAVLYSLTMTFRKRRRREQRQKDLETKQHVQVANLHQYDIQPQNGYYKYPVTCQKHLRRYPQRFTAISIELANKQPYSICLIGFADFEKGELQDTHYFYVRPPENNLSDIRDPEMNWETLNKADEFGEYWNAGMKNYFINRVLVAHNAAYVIGCITHALKIYGIEAPRFQYIDTLEVAKKLYSFTSHQLDAICHELNIDIEDHNLLSKAAATGQFLITAKKEYPMYIPRIQYINDVPTETEQMASLISVAEREECTVEELFEGGPVNMSMIQHLLTQKYIEPGEKKDTYYATDKGLDFAESLP</sequence>
<dbReference type="EMBL" id="LEKT01000018">
    <property type="protein sequence ID" value="KMO86667.1"/>
    <property type="molecule type" value="Genomic_DNA"/>
</dbReference>
<name>A0A0J6WXU5_9FIRM</name>
<evidence type="ECO:0000313" key="3">
    <source>
        <dbReference type="EMBL" id="KMO86667.1"/>
    </source>
</evidence>
<dbReference type="GO" id="GO:0004527">
    <property type="term" value="F:exonuclease activity"/>
    <property type="evidence" value="ECO:0007669"/>
    <property type="project" value="UniProtKB-ARBA"/>
</dbReference>
<keyword evidence="4" id="KW-1185">Reference proteome</keyword>
<dbReference type="OrthoDB" id="9803913at2"/>
<dbReference type="InterPro" id="IPR036397">
    <property type="entry name" value="RNaseH_sf"/>
</dbReference>
<evidence type="ECO:0000259" key="2">
    <source>
        <dbReference type="Pfam" id="PF00929"/>
    </source>
</evidence>
<reference evidence="3 4" key="1">
    <citation type="submission" date="2015-06" db="EMBL/GenBank/DDBJ databases">
        <title>Draft genome sequence of beer spoilage bacterium Megasphaera cerevisiae type strain 20462.</title>
        <authorList>
            <person name="Kutumbaka K."/>
            <person name="Pasmowitz J."/>
            <person name="Mategko J."/>
            <person name="Reyes D."/>
            <person name="Friedrich A."/>
            <person name="Han S."/>
            <person name="Martens-Habbena W."/>
            <person name="Neal-McKinney J."/>
            <person name="Janagama H.K."/>
            <person name="Nadala C."/>
            <person name="Samadpour M."/>
        </authorList>
    </citation>
    <scope>NUCLEOTIDE SEQUENCE [LARGE SCALE GENOMIC DNA]</scope>
    <source>
        <strain evidence="3 4">DSM 20462</strain>
    </source>
</reference>
<protein>
    <recommendedName>
        <fullName evidence="2">Exonuclease domain-containing protein</fullName>
    </recommendedName>
</protein>
<dbReference type="InterPro" id="IPR013520">
    <property type="entry name" value="Ribonucl_H"/>
</dbReference>
<dbReference type="Proteomes" id="UP000036503">
    <property type="component" value="Unassembled WGS sequence"/>
</dbReference>
<keyword evidence="1" id="KW-0812">Transmembrane</keyword>